<name>A0A348G2T0_9HYPH</name>
<sequence length="86" mass="9538">MRAASAKREVPHKAAHAGGILIDAAMEREIGSRYLITSLFPWINFRPQNFCAEPADVVWQARWHAARPKRARPETQNGPSGPFASA</sequence>
<dbReference type="AlphaFoldDB" id="A0A348G2T0"/>
<gene>
    <name evidence="2" type="ORF">BLTE_25480</name>
</gene>
<evidence type="ECO:0000256" key="1">
    <source>
        <dbReference type="SAM" id="MobiDB-lite"/>
    </source>
</evidence>
<dbReference type="EMBL" id="AP018907">
    <property type="protein sequence ID" value="BBF93863.1"/>
    <property type="molecule type" value="Genomic_DNA"/>
</dbReference>
<proteinExistence type="predicted"/>
<dbReference type="Proteomes" id="UP000266934">
    <property type="component" value="Chromosome"/>
</dbReference>
<reference evidence="2 3" key="1">
    <citation type="submission" date="2018-08" db="EMBL/GenBank/DDBJ databases">
        <title>Complete genome sequencing of Blastochloris tepida GI.</title>
        <authorList>
            <person name="Tsukatani Y."/>
            <person name="Mori H."/>
        </authorList>
    </citation>
    <scope>NUCLEOTIDE SEQUENCE [LARGE SCALE GENOMIC DNA]</scope>
    <source>
        <strain evidence="2 3">GI</strain>
    </source>
</reference>
<evidence type="ECO:0000313" key="2">
    <source>
        <dbReference type="EMBL" id="BBF93863.1"/>
    </source>
</evidence>
<keyword evidence="3" id="KW-1185">Reference proteome</keyword>
<feature type="region of interest" description="Disordered" evidence="1">
    <location>
        <begin position="65"/>
        <end position="86"/>
    </location>
</feature>
<protein>
    <submittedName>
        <fullName evidence="2">Uncharacterized protein</fullName>
    </submittedName>
</protein>
<accession>A0A348G2T0</accession>
<dbReference type="KEGG" id="blag:BLTE_25480"/>
<organism evidence="2 3">
    <name type="scientific">Blastochloris tepida</name>
    <dbReference type="NCBI Taxonomy" id="2233851"/>
    <lineage>
        <taxon>Bacteria</taxon>
        <taxon>Pseudomonadati</taxon>
        <taxon>Pseudomonadota</taxon>
        <taxon>Alphaproteobacteria</taxon>
        <taxon>Hyphomicrobiales</taxon>
        <taxon>Blastochloridaceae</taxon>
        <taxon>Blastochloris</taxon>
    </lineage>
</organism>
<evidence type="ECO:0000313" key="3">
    <source>
        <dbReference type="Proteomes" id="UP000266934"/>
    </source>
</evidence>